<proteinExistence type="predicted"/>
<sequence>MLYACDAIVQGEAWAAVVVAEPGYLLVFYLSLAFSVLLHFYETKVILSPCNSSRQNLTASFTCLLGRKSVLRFNPPSLSHHKSSIGIRARSQATSLTTWSKYPLTNMGTPIVTYLVTYNLSEG</sequence>
<organism evidence="2 3">
    <name type="scientific">Stylosanthes scabra</name>
    <dbReference type="NCBI Taxonomy" id="79078"/>
    <lineage>
        <taxon>Eukaryota</taxon>
        <taxon>Viridiplantae</taxon>
        <taxon>Streptophyta</taxon>
        <taxon>Embryophyta</taxon>
        <taxon>Tracheophyta</taxon>
        <taxon>Spermatophyta</taxon>
        <taxon>Magnoliopsida</taxon>
        <taxon>eudicotyledons</taxon>
        <taxon>Gunneridae</taxon>
        <taxon>Pentapetalae</taxon>
        <taxon>rosids</taxon>
        <taxon>fabids</taxon>
        <taxon>Fabales</taxon>
        <taxon>Fabaceae</taxon>
        <taxon>Papilionoideae</taxon>
        <taxon>50 kb inversion clade</taxon>
        <taxon>dalbergioids sensu lato</taxon>
        <taxon>Dalbergieae</taxon>
        <taxon>Pterocarpus clade</taxon>
        <taxon>Stylosanthes</taxon>
    </lineage>
</organism>
<gene>
    <name evidence="2" type="ORF">PIB30_067319</name>
</gene>
<feature type="transmembrane region" description="Helical" evidence="1">
    <location>
        <begin position="23"/>
        <end position="41"/>
    </location>
</feature>
<evidence type="ECO:0000313" key="3">
    <source>
        <dbReference type="Proteomes" id="UP001341840"/>
    </source>
</evidence>
<reference evidence="2 3" key="1">
    <citation type="journal article" date="2023" name="Plants (Basel)">
        <title>Bridging the Gap: Combining Genomics and Transcriptomics Approaches to Understand Stylosanthes scabra, an Orphan Legume from the Brazilian Caatinga.</title>
        <authorList>
            <person name="Ferreira-Neto J.R.C."/>
            <person name="da Silva M.D."/>
            <person name="Binneck E."/>
            <person name="de Melo N.F."/>
            <person name="da Silva R.H."/>
            <person name="de Melo A.L.T.M."/>
            <person name="Pandolfi V."/>
            <person name="Bustamante F.O."/>
            <person name="Brasileiro-Vidal A.C."/>
            <person name="Benko-Iseppon A.M."/>
        </authorList>
    </citation>
    <scope>NUCLEOTIDE SEQUENCE [LARGE SCALE GENOMIC DNA]</scope>
    <source>
        <tissue evidence="2">Leaves</tissue>
    </source>
</reference>
<keyword evidence="1" id="KW-0472">Membrane</keyword>
<dbReference type="Proteomes" id="UP001341840">
    <property type="component" value="Unassembled WGS sequence"/>
</dbReference>
<comment type="caution">
    <text evidence="2">The sequence shown here is derived from an EMBL/GenBank/DDBJ whole genome shotgun (WGS) entry which is preliminary data.</text>
</comment>
<evidence type="ECO:0000256" key="1">
    <source>
        <dbReference type="SAM" id="Phobius"/>
    </source>
</evidence>
<accession>A0ABU6RMH8</accession>
<evidence type="ECO:0000313" key="2">
    <source>
        <dbReference type="EMBL" id="MED6125308.1"/>
    </source>
</evidence>
<name>A0ABU6RMH8_9FABA</name>
<dbReference type="EMBL" id="JASCZI010030909">
    <property type="protein sequence ID" value="MED6125308.1"/>
    <property type="molecule type" value="Genomic_DNA"/>
</dbReference>
<keyword evidence="3" id="KW-1185">Reference proteome</keyword>
<keyword evidence="1" id="KW-0812">Transmembrane</keyword>
<protein>
    <submittedName>
        <fullName evidence="2">Uncharacterized protein</fullName>
    </submittedName>
</protein>
<keyword evidence="1" id="KW-1133">Transmembrane helix</keyword>